<sequence>GLRLDDILCLKHDRRVYPDNTISLDAQKYQILPDRYRANYSRTRVEVREHLNGKMSVLYKGRKLRHKKITRITRKQRQEALKEEAL</sequence>
<protein>
    <submittedName>
        <fullName evidence="1">Uncharacterized protein</fullName>
    </submittedName>
</protein>
<reference evidence="1" key="1">
    <citation type="journal article" date="2014" name="Front. Microbiol.">
        <title>High frequency of phylogenetically diverse reductive dehalogenase-homologous genes in deep subseafloor sedimentary metagenomes.</title>
        <authorList>
            <person name="Kawai M."/>
            <person name="Futagami T."/>
            <person name="Toyoda A."/>
            <person name="Takaki Y."/>
            <person name="Nishi S."/>
            <person name="Hori S."/>
            <person name="Arai W."/>
            <person name="Tsubouchi T."/>
            <person name="Morono Y."/>
            <person name="Uchiyama I."/>
            <person name="Ito T."/>
            <person name="Fujiyama A."/>
            <person name="Inagaki F."/>
            <person name="Takami H."/>
        </authorList>
    </citation>
    <scope>NUCLEOTIDE SEQUENCE</scope>
    <source>
        <strain evidence="1">Expedition CK06-06</strain>
    </source>
</reference>
<name>X1FN87_9ZZZZ</name>
<proteinExistence type="predicted"/>
<dbReference type="EMBL" id="BART01040764">
    <property type="protein sequence ID" value="GAH30844.1"/>
    <property type="molecule type" value="Genomic_DNA"/>
</dbReference>
<feature type="non-terminal residue" evidence="1">
    <location>
        <position position="86"/>
    </location>
</feature>
<feature type="non-terminal residue" evidence="1">
    <location>
        <position position="1"/>
    </location>
</feature>
<dbReference type="AlphaFoldDB" id="X1FN87"/>
<organism evidence="1">
    <name type="scientific">marine sediment metagenome</name>
    <dbReference type="NCBI Taxonomy" id="412755"/>
    <lineage>
        <taxon>unclassified sequences</taxon>
        <taxon>metagenomes</taxon>
        <taxon>ecological metagenomes</taxon>
    </lineage>
</organism>
<gene>
    <name evidence="1" type="ORF">S01H4_66114</name>
</gene>
<evidence type="ECO:0000313" key="1">
    <source>
        <dbReference type="EMBL" id="GAH30844.1"/>
    </source>
</evidence>
<accession>X1FN87</accession>
<comment type="caution">
    <text evidence="1">The sequence shown here is derived from an EMBL/GenBank/DDBJ whole genome shotgun (WGS) entry which is preliminary data.</text>
</comment>